<sequence length="351" mass="37080">MSGNTFGELFRVTTFGESHGPGLGVIIDGVPAGVKIDEALIQRDLDRRRPGQSKVSTMRKEPDRVEILSGVFEGVSTGTSLAMVIRNTDQRSQDYGRLAELFRPGHADLGFFKKYGVRDYRGGGRSSGRETSMRVAAGAVAKMVLATMGVSVRACSMMIGGVYAETVDWSVVEENIVRSPDLAAAEKMVAAIRAAQADRDSVGGIICCEAHGVPAGWGEPVFDKLDALLAHAILSIGGIKGIEIGAGFEAPKKRGSENNDSILPSGFASNHAGGILGGISNGDVITFRAAMKPTSSIAKKQHTIDKEGNATEIEVLGRHDPCLVPRAVPVVEAMTALVLADLALRNRAARI</sequence>
<feature type="binding site" evidence="7">
    <location>
        <position position="277"/>
    </location>
    <ligand>
        <name>FMN</name>
        <dbReference type="ChEBI" id="CHEBI:58210"/>
    </ligand>
</feature>
<dbReference type="InterPro" id="IPR000453">
    <property type="entry name" value="Chorismate_synth"/>
</dbReference>
<evidence type="ECO:0000256" key="3">
    <source>
        <dbReference type="ARBA" id="ARBA00013036"/>
    </source>
</evidence>
<dbReference type="GO" id="GO:0009423">
    <property type="term" value="P:chorismate biosynthetic process"/>
    <property type="evidence" value="ECO:0007669"/>
    <property type="project" value="UniProtKB-UniRule"/>
</dbReference>
<gene>
    <name evidence="7" type="primary">aroC</name>
    <name evidence="9" type="ORF">C8D82_1287</name>
</gene>
<keyword evidence="5 7" id="KW-0057">Aromatic amino acid biosynthesis</keyword>
<comment type="cofactor">
    <cofactor evidence="7 8">
        <name>FMNH2</name>
        <dbReference type="ChEBI" id="CHEBI:57618"/>
    </cofactor>
    <text evidence="7 8">Reduced FMN (FMNH(2)).</text>
</comment>
<dbReference type="EC" id="4.2.3.5" evidence="3 7"/>
<feature type="binding site" evidence="7">
    <location>
        <begin position="125"/>
        <end position="127"/>
    </location>
    <ligand>
        <name>FMN</name>
        <dbReference type="ChEBI" id="CHEBI:58210"/>
    </ligand>
</feature>
<comment type="caution">
    <text evidence="7">Lacks conserved residue(s) required for the propagation of feature annotation.</text>
</comment>
<keyword evidence="6 7" id="KW-0456">Lyase</keyword>
<dbReference type="GO" id="GO:0005829">
    <property type="term" value="C:cytosol"/>
    <property type="evidence" value="ECO:0007669"/>
    <property type="project" value="TreeGrafter"/>
</dbReference>
<evidence type="ECO:0000313" key="10">
    <source>
        <dbReference type="Proteomes" id="UP000245959"/>
    </source>
</evidence>
<evidence type="ECO:0000256" key="2">
    <source>
        <dbReference type="ARBA" id="ARBA00008014"/>
    </source>
</evidence>
<keyword evidence="10" id="KW-1185">Reference proteome</keyword>
<evidence type="ECO:0000256" key="8">
    <source>
        <dbReference type="RuleBase" id="RU000605"/>
    </source>
</evidence>
<comment type="function">
    <text evidence="7">Catalyzes the anti-1,4-elimination of the C-3 phosphate and the C-6 proR hydrogen from 5-enolpyruvylshikimate-3-phosphate (EPSP) to yield chorismate, which is the branch point compound that serves as the starting substrate for the three terminal pathways of aromatic amino acid biosynthesis. This reaction introduces a second double bond into the aromatic ring system.</text>
</comment>
<name>A0A2U1AP52_9BACT</name>
<dbReference type="EMBL" id="QEKH01000028">
    <property type="protein sequence ID" value="PVY38107.1"/>
    <property type="molecule type" value="Genomic_DNA"/>
</dbReference>
<evidence type="ECO:0000256" key="7">
    <source>
        <dbReference type="HAMAP-Rule" id="MF_00300"/>
    </source>
</evidence>
<feature type="binding site" evidence="7">
    <location>
        <position position="54"/>
    </location>
    <ligand>
        <name>NADP(+)</name>
        <dbReference type="ChEBI" id="CHEBI:58349"/>
    </ligand>
</feature>
<dbReference type="GO" id="GO:0010181">
    <property type="term" value="F:FMN binding"/>
    <property type="evidence" value="ECO:0007669"/>
    <property type="project" value="TreeGrafter"/>
</dbReference>
<proteinExistence type="inferred from homology"/>
<comment type="catalytic activity">
    <reaction evidence="7 8">
        <text>5-O-(1-carboxyvinyl)-3-phosphoshikimate = chorismate + phosphate</text>
        <dbReference type="Rhea" id="RHEA:21020"/>
        <dbReference type="ChEBI" id="CHEBI:29748"/>
        <dbReference type="ChEBI" id="CHEBI:43474"/>
        <dbReference type="ChEBI" id="CHEBI:57701"/>
        <dbReference type="EC" id="4.2.3.5"/>
    </reaction>
</comment>
<evidence type="ECO:0000256" key="6">
    <source>
        <dbReference type="ARBA" id="ARBA00023239"/>
    </source>
</evidence>
<evidence type="ECO:0000313" key="9">
    <source>
        <dbReference type="EMBL" id="PVY38107.1"/>
    </source>
</evidence>
<dbReference type="UniPathway" id="UPA00053">
    <property type="reaction ID" value="UER00090"/>
</dbReference>
<keyword evidence="7" id="KW-0274">FAD</keyword>
<dbReference type="PANTHER" id="PTHR21085">
    <property type="entry name" value="CHORISMATE SYNTHASE"/>
    <property type="match status" value="1"/>
</dbReference>
<reference evidence="9 10" key="1">
    <citation type="submission" date="2018-04" db="EMBL/GenBank/DDBJ databases">
        <title>Genomic Encyclopedia of Type Strains, Phase IV (KMG-IV): sequencing the most valuable type-strain genomes for metagenomic binning, comparative biology and taxonomic classification.</title>
        <authorList>
            <person name="Goeker M."/>
        </authorList>
    </citation>
    <scope>NUCLEOTIDE SEQUENCE [LARGE SCALE GENOMIC DNA]</scope>
    <source>
        <strain evidence="9 10">DSM 14823</strain>
    </source>
</reference>
<dbReference type="SUPFAM" id="SSF103263">
    <property type="entry name" value="Chorismate synthase, AroC"/>
    <property type="match status" value="1"/>
</dbReference>
<dbReference type="InterPro" id="IPR020541">
    <property type="entry name" value="Chorismate_synthase_CS"/>
</dbReference>
<evidence type="ECO:0000256" key="1">
    <source>
        <dbReference type="ARBA" id="ARBA00005044"/>
    </source>
</evidence>
<accession>A0A2U1AP52</accession>
<keyword evidence="7" id="KW-0521">NADP</keyword>
<dbReference type="PANTHER" id="PTHR21085:SF0">
    <property type="entry name" value="CHORISMATE SYNTHASE"/>
    <property type="match status" value="1"/>
</dbReference>
<dbReference type="HAMAP" id="MF_00300">
    <property type="entry name" value="Chorismate_synth"/>
    <property type="match status" value="1"/>
</dbReference>
<keyword evidence="7" id="KW-0288">FMN</keyword>
<dbReference type="NCBIfam" id="NF003793">
    <property type="entry name" value="PRK05382.1"/>
    <property type="match status" value="1"/>
</dbReference>
<protein>
    <recommendedName>
        <fullName evidence="3 7">Chorismate synthase</fullName>
        <shortName evidence="7">CS</shortName>
        <ecNumber evidence="3 7">4.2.3.5</ecNumber>
    </recommendedName>
    <alternativeName>
        <fullName evidence="7">5-enolpyruvylshikimate-3-phosphate phospholyase</fullName>
    </alternativeName>
</protein>
<keyword evidence="4 7" id="KW-0028">Amino-acid biosynthesis</keyword>
<comment type="subunit">
    <text evidence="7">Homotetramer.</text>
</comment>
<feature type="binding site" evidence="7">
    <location>
        <position position="48"/>
    </location>
    <ligand>
        <name>NADP(+)</name>
        <dbReference type="ChEBI" id="CHEBI:58349"/>
    </ligand>
</feature>
<dbReference type="GO" id="GO:0008652">
    <property type="term" value="P:amino acid biosynthetic process"/>
    <property type="evidence" value="ECO:0007669"/>
    <property type="project" value="UniProtKB-KW"/>
</dbReference>
<evidence type="ECO:0000256" key="4">
    <source>
        <dbReference type="ARBA" id="ARBA00022605"/>
    </source>
</evidence>
<keyword evidence="7" id="KW-0285">Flavoprotein</keyword>
<dbReference type="Pfam" id="PF01264">
    <property type="entry name" value="Chorismate_synt"/>
    <property type="match status" value="1"/>
</dbReference>
<dbReference type="NCBIfam" id="TIGR00033">
    <property type="entry name" value="aroC"/>
    <property type="match status" value="1"/>
</dbReference>
<dbReference type="InterPro" id="IPR035904">
    <property type="entry name" value="Chorismate_synth_AroC_sf"/>
</dbReference>
<dbReference type="GO" id="GO:0009073">
    <property type="term" value="P:aromatic amino acid family biosynthetic process"/>
    <property type="evidence" value="ECO:0007669"/>
    <property type="project" value="UniProtKB-KW"/>
</dbReference>
<dbReference type="Proteomes" id="UP000245959">
    <property type="component" value="Unassembled WGS sequence"/>
</dbReference>
<feature type="binding site" evidence="7">
    <location>
        <begin position="292"/>
        <end position="296"/>
    </location>
    <ligand>
        <name>FMN</name>
        <dbReference type="ChEBI" id="CHEBI:58210"/>
    </ligand>
</feature>
<comment type="pathway">
    <text evidence="1 7 8">Metabolic intermediate biosynthesis; chorismate biosynthesis; chorismate from D-erythrose 4-phosphate and phosphoenolpyruvate: step 7/7.</text>
</comment>
<dbReference type="GO" id="GO:0004107">
    <property type="term" value="F:chorismate synthase activity"/>
    <property type="evidence" value="ECO:0007669"/>
    <property type="project" value="UniProtKB-UniRule"/>
</dbReference>
<dbReference type="PIRSF" id="PIRSF001456">
    <property type="entry name" value="Chorismate_synth"/>
    <property type="match status" value="1"/>
</dbReference>
<dbReference type="PROSITE" id="PS00787">
    <property type="entry name" value="CHORISMATE_SYNTHASE_1"/>
    <property type="match status" value="1"/>
</dbReference>
<dbReference type="GeneID" id="78296446"/>
<dbReference type="AlphaFoldDB" id="A0A2U1AP52"/>
<comment type="caution">
    <text evidence="9">The sequence shown here is derived from an EMBL/GenBank/DDBJ whole genome shotgun (WGS) entry which is preliminary data.</text>
</comment>
<organism evidence="9 10">
    <name type="scientific">Victivallis vadensis</name>
    <dbReference type="NCBI Taxonomy" id="172901"/>
    <lineage>
        <taxon>Bacteria</taxon>
        <taxon>Pseudomonadati</taxon>
        <taxon>Lentisphaerota</taxon>
        <taxon>Lentisphaeria</taxon>
        <taxon>Victivallales</taxon>
        <taxon>Victivallaceae</taxon>
        <taxon>Victivallis</taxon>
    </lineage>
</organism>
<comment type="similarity">
    <text evidence="2 7 8">Belongs to the chorismate synthase family.</text>
</comment>
<dbReference type="PROSITE" id="PS00788">
    <property type="entry name" value="CHORISMATE_SYNTHASE_2"/>
    <property type="match status" value="1"/>
</dbReference>
<evidence type="ECO:0000256" key="5">
    <source>
        <dbReference type="ARBA" id="ARBA00023141"/>
    </source>
</evidence>
<dbReference type="PROSITE" id="PS00789">
    <property type="entry name" value="CHORISMATE_SYNTHASE_3"/>
    <property type="match status" value="1"/>
</dbReference>
<dbReference type="RefSeq" id="WP_116885164.1">
    <property type="nucleotide sequence ID" value="NZ_CABMMC010000170.1"/>
</dbReference>
<dbReference type="Gene3D" id="3.60.150.10">
    <property type="entry name" value="Chorismate synthase AroC"/>
    <property type="match status" value="1"/>
</dbReference>
<feature type="binding site" evidence="7">
    <location>
        <position position="318"/>
    </location>
    <ligand>
        <name>FMN</name>
        <dbReference type="ChEBI" id="CHEBI:58210"/>
    </ligand>
</feature>
<dbReference type="CDD" id="cd07304">
    <property type="entry name" value="Chorismate_synthase"/>
    <property type="match status" value="1"/>
</dbReference>
<dbReference type="OrthoDB" id="9771806at2"/>